<dbReference type="PANTHER" id="PTHR43099:SF5">
    <property type="entry name" value="HLYC_CORC FAMILY TRANSPORTER"/>
    <property type="match status" value="1"/>
</dbReference>
<dbReference type="EMBL" id="FO681348">
    <property type="protein sequence ID" value="CCV66106.1"/>
    <property type="molecule type" value="Genomic_DNA"/>
</dbReference>
<dbReference type="PROSITE" id="PS51846">
    <property type="entry name" value="CNNM"/>
    <property type="match status" value="1"/>
</dbReference>
<evidence type="ECO:0000256" key="3">
    <source>
        <dbReference type="ARBA" id="ARBA00022475"/>
    </source>
</evidence>
<dbReference type="Pfam" id="PF03471">
    <property type="entry name" value="CorC_HlyC"/>
    <property type="match status" value="1"/>
</dbReference>
<feature type="domain" description="CBS" evidence="12">
    <location>
        <begin position="236"/>
        <end position="299"/>
    </location>
</feature>
<dbReference type="Gene3D" id="3.10.580.10">
    <property type="entry name" value="CBS-domain"/>
    <property type="match status" value="1"/>
</dbReference>
<dbReference type="InterPro" id="IPR000644">
    <property type="entry name" value="CBS_dom"/>
</dbReference>
<dbReference type="Pfam" id="PF00571">
    <property type="entry name" value="CBS"/>
    <property type="match status" value="2"/>
</dbReference>
<dbReference type="PANTHER" id="PTHR43099">
    <property type="entry name" value="UPF0053 PROTEIN YRKA"/>
    <property type="match status" value="1"/>
</dbReference>
<accession>U4KP63</accession>
<evidence type="ECO:0000256" key="8">
    <source>
        <dbReference type="ARBA" id="ARBA00023136"/>
    </source>
</evidence>
<keyword evidence="8 10" id="KW-0472">Membrane</keyword>
<dbReference type="STRING" id="61635.BN85310850"/>
<dbReference type="AlphaFoldDB" id="U4KP63"/>
<evidence type="ECO:0000256" key="2">
    <source>
        <dbReference type="ARBA" id="ARBA00006337"/>
    </source>
</evidence>
<evidence type="ECO:0000259" key="12">
    <source>
        <dbReference type="PROSITE" id="PS51371"/>
    </source>
</evidence>
<dbReference type="PROSITE" id="PS51371">
    <property type="entry name" value="CBS"/>
    <property type="match status" value="2"/>
</dbReference>
<feature type="transmembrane region" description="Helical" evidence="11">
    <location>
        <begin position="23"/>
        <end position="48"/>
    </location>
</feature>
<evidence type="ECO:0000256" key="5">
    <source>
        <dbReference type="ARBA" id="ARBA00022737"/>
    </source>
</evidence>
<keyword evidence="3" id="KW-1003">Cell membrane</keyword>
<evidence type="ECO:0000256" key="9">
    <source>
        <dbReference type="PROSITE-ProRule" id="PRU00703"/>
    </source>
</evidence>
<dbReference type="Pfam" id="PF01595">
    <property type="entry name" value="CNNM"/>
    <property type="match status" value="1"/>
</dbReference>
<evidence type="ECO:0000313" key="15">
    <source>
        <dbReference type="Proteomes" id="UP000032737"/>
    </source>
</evidence>
<evidence type="ECO:0000256" key="10">
    <source>
        <dbReference type="PROSITE-ProRule" id="PRU01193"/>
    </source>
</evidence>
<name>U4KP63_9MOLU</name>
<dbReference type="Gene3D" id="3.30.465.10">
    <property type="match status" value="1"/>
</dbReference>
<dbReference type="GO" id="GO:0005886">
    <property type="term" value="C:plasma membrane"/>
    <property type="evidence" value="ECO:0007669"/>
    <property type="project" value="UniProtKB-SubCell"/>
</dbReference>
<feature type="domain" description="CNNM transmembrane" evidence="13">
    <location>
        <begin position="19"/>
        <end position="217"/>
    </location>
</feature>
<evidence type="ECO:0000256" key="4">
    <source>
        <dbReference type="ARBA" id="ARBA00022692"/>
    </source>
</evidence>
<protein>
    <submittedName>
        <fullName evidence="14">Putative hemolysin</fullName>
    </submittedName>
</protein>
<dbReference type="SUPFAM" id="SSF56176">
    <property type="entry name" value="FAD-binding/transporter-associated domain-like"/>
    <property type="match status" value="1"/>
</dbReference>
<dbReference type="InterPro" id="IPR005170">
    <property type="entry name" value="Transptr-assoc_dom"/>
</dbReference>
<evidence type="ECO:0000256" key="7">
    <source>
        <dbReference type="ARBA" id="ARBA00023122"/>
    </source>
</evidence>
<dbReference type="InterPro" id="IPR046342">
    <property type="entry name" value="CBS_dom_sf"/>
</dbReference>
<evidence type="ECO:0000256" key="6">
    <source>
        <dbReference type="ARBA" id="ARBA00022989"/>
    </source>
</evidence>
<organism evidence="14 15">
    <name type="scientific">Acholeplasma brassicae</name>
    <dbReference type="NCBI Taxonomy" id="61635"/>
    <lineage>
        <taxon>Bacteria</taxon>
        <taxon>Bacillati</taxon>
        <taxon>Mycoplasmatota</taxon>
        <taxon>Mollicutes</taxon>
        <taxon>Acholeplasmatales</taxon>
        <taxon>Acholeplasmataceae</taxon>
        <taxon>Acholeplasma</taxon>
    </lineage>
</organism>
<keyword evidence="6 10" id="KW-1133">Transmembrane helix</keyword>
<evidence type="ECO:0000259" key="13">
    <source>
        <dbReference type="PROSITE" id="PS51846"/>
    </source>
</evidence>
<dbReference type="InterPro" id="IPR036318">
    <property type="entry name" value="FAD-bd_PCMH-like_sf"/>
</dbReference>
<dbReference type="HOGENOM" id="CLU_015237_4_0_14"/>
<dbReference type="InterPro" id="IPR002550">
    <property type="entry name" value="CNNM"/>
</dbReference>
<dbReference type="InterPro" id="IPR016169">
    <property type="entry name" value="FAD-bd_PCMH_sub2"/>
</dbReference>
<dbReference type="GO" id="GO:0050660">
    <property type="term" value="F:flavin adenine dinucleotide binding"/>
    <property type="evidence" value="ECO:0007669"/>
    <property type="project" value="InterPro"/>
</dbReference>
<dbReference type="SMART" id="SM00116">
    <property type="entry name" value="CBS"/>
    <property type="match status" value="2"/>
</dbReference>
<keyword evidence="7 9" id="KW-0129">CBS domain</keyword>
<feature type="transmembrane region" description="Helical" evidence="11">
    <location>
        <begin position="118"/>
        <end position="139"/>
    </location>
</feature>
<keyword evidence="4 10" id="KW-0812">Transmembrane</keyword>
<dbReference type="CDD" id="cd04590">
    <property type="entry name" value="CBS_pair_CorC_HlyC_assoc"/>
    <property type="match status" value="1"/>
</dbReference>
<evidence type="ECO:0000256" key="11">
    <source>
        <dbReference type="SAM" id="Phobius"/>
    </source>
</evidence>
<proteinExistence type="inferred from homology"/>
<sequence>MVSKYSNKGENNKKMDDPSSQNLVVSLIMIVILTVINAFLAGAEMAFVSLNPNKIKSLAEDGNKKAIKVLELLDNSDAFLSAIQVGITFAGFFNSAAASQAFVYRLSPYLNAIPGGDVVATIIVTLILSYVTLVLGELYPKQLALQIPERYALMSASSITLLKNIFKPFIWLLTVSTGLVKRITPIKFEQKEEKITRAEMKALIKNSRNDGVIDADEFNMMRGVLSLDSKAVTEIMVPRVDAFMIDINEPIKEALDKIIDQSYSRIPLYENEKDNLRGVVTIKDVLLNLDKLKKGEITLMDLKRDPLFILESTRVDDLLLQFKESKQLLAIIIDEFGGVAGLVTLEDLIEEIVGEIDDEYDETTKHYHTIDSNTVVVKGLMSLETFNHLFETSLDSEDYDTLAGYFIEQLGYIPRKEDKAVIDTHTHLLTVESLRGNRIQSIRVKKKYN</sequence>
<dbReference type="FunFam" id="3.10.580.10:FF:000002">
    <property type="entry name" value="Magnesium/cobalt efflux protein CorC"/>
    <property type="match status" value="1"/>
</dbReference>
<dbReference type="KEGG" id="abra:BN85310850"/>
<evidence type="ECO:0000313" key="14">
    <source>
        <dbReference type="EMBL" id="CCV66106.1"/>
    </source>
</evidence>
<evidence type="ECO:0000256" key="1">
    <source>
        <dbReference type="ARBA" id="ARBA00004651"/>
    </source>
</evidence>
<dbReference type="SUPFAM" id="SSF54631">
    <property type="entry name" value="CBS-domain pair"/>
    <property type="match status" value="1"/>
</dbReference>
<dbReference type="Proteomes" id="UP000032737">
    <property type="component" value="Chromosome"/>
</dbReference>
<feature type="transmembrane region" description="Helical" evidence="11">
    <location>
        <begin position="78"/>
        <end position="98"/>
    </location>
</feature>
<dbReference type="SMART" id="SM01091">
    <property type="entry name" value="CorC_HlyC"/>
    <property type="match status" value="1"/>
</dbReference>
<keyword evidence="15" id="KW-1185">Reference proteome</keyword>
<dbReference type="InterPro" id="IPR044751">
    <property type="entry name" value="Ion_transp-like_CBS"/>
</dbReference>
<comment type="similarity">
    <text evidence="2">Belongs to the UPF0053 family.</text>
</comment>
<dbReference type="InterPro" id="IPR051676">
    <property type="entry name" value="UPF0053_domain"/>
</dbReference>
<keyword evidence="5" id="KW-0677">Repeat</keyword>
<reference evidence="14 15" key="1">
    <citation type="journal article" date="2013" name="J. Mol. Microbiol. Biotechnol.">
        <title>Analysis of the Complete Genomes of Acholeplasma brassicae , A. palmae and A. laidlawii and Their Comparison to the Obligate Parasites from ' Candidatus Phytoplasma'.</title>
        <authorList>
            <person name="Kube M."/>
            <person name="Siewert C."/>
            <person name="Migdoll A.M."/>
            <person name="Duduk B."/>
            <person name="Holz S."/>
            <person name="Rabus R."/>
            <person name="Seemuller E."/>
            <person name="Mitrovic J."/>
            <person name="Muller I."/>
            <person name="Buttner C."/>
            <person name="Reinhardt R."/>
        </authorList>
    </citation>
    <scope>NUCLEOTIDE SEQUENCE [LARGE SCALE GENOMIC DNA]</scope>
    <source>
        <strain evidence="15">0502</strain>
    </source>
</reference>
<gene>
    <name evidence="14" type="ORF">BN85310850</name>
</gene>
<comment type="subcellular location">
    <subcellularLocation>
        <location evidence="1">Cell membrane</location>
        <topology evidence="1">Multi-pass membrane protein</topology>
    </subcellularLocation>
</comment>
<dbReference type="OrthoDB" id="9798188at2"/>
<feature type="domain" description="CBS" evidence="12">
    <location>
        <begin position="302"/>
        <end position="359"/>
    </location>
</feature>